<dbReference type="PANTHER" id="PTHR32322">
    <property type="entry name" value="INNER MEMBRANE TRANSPORTER"/>
    <property type="match status" value="1"/>
</dbReference>
<dbReference type="PANTHER" id="PTHR32322:SF2">
    <property type="entry name" value="EAMA DOMAIN-CONTAINING PROTEIN"/>
    <property type="match status" value="1"/>
</dbReference>
<feature type="transmembrane region" description="Helical" evidence="6">
    <location>
        <begin position="91"/>
        <end position="110"/>
    </location>
</feature>
<evidence type="ECO:0000313" key="9">
    <source>
        <dbReference type="Proteomes" id="UP001596298"/>
    </source>
</evidence>
<feature type="domain" description="EamA" evidence="7">
    <location>
        <begin position="7"/>
        <end position="135"/>
    </location>
</feature>
<protein>
    <submittedName>
        <fullName evidence="8">DMT family transporter</fullName>
    </submittedName>
</protein>
<evidence type="ECO:0000313" key="8">
    <source>
        <dbReference type="EMBL" id="MFC6707777.1"/>
    </source>
</evidence>
<sequence length="309" mass="32022">MKLPLRLSLVVVFLYALGYPIGALAVEAMSPGLVLIIRFTVSAPILLLLAAQRGVPWPRGAQLGHVVVVGVLIQAVQFIGCYEALSLGMSPVLVALIISMNPVVTAAFAKPMLGERLSRRRVLALILAVAAVLVAFAGRLGSAGSPGVGVVGVLVALIGLSLGGVYQQRYVRGVDPIMGTGIGLLASVPAAVVFALTQPLHVDRPTQAVWSMVAMIVFSSLLGMSFYLAALRRGGAGQVAMLFAVIPSVSAVLSWVLVGDRPDAGVLGGLVLGAVACLLGRSAPARTARPTVRACPAPRESVRRAMIER</sequence>
<evidence type="ECO:0000259" key="7">
    <source>
        <dbReference type="Pfam" id="PF00892"/>
    </source>
</evidence>
<feature type="transmembrane region" description="Helical" evidence="6">
    <location>
        <begin position="240"/>
        <end position="258"/>
    </location>
</feature>
<reference evidence="9" key="1">
    <citation type="journal article" date="2019" name="Int. J. Syst. Evol. Microbiol.">
        <title>The Global Catalogue of Microorganisms (GCM) 10K type strain sequencing project: providing services to taxonomists for standard genome sequencing and annotation.</title>
        <authorList>
            <consortium name="The Broad Institute Genomics Platform"/>
            <consortium name="The Broad Institute Genome Sequencing Center for Infectious Disease"/>
            <person name="Wu L."/>
            <person name="Ma J."/>
        </authorList>
    </citation>
    <scope>NUCLEOTIDE SEQUENCE [LARGE SCALE GENOMIC DNA]</scope>
    <source>
        <strain evidence="9">CCUG 58127</strain>
    </source>
</reference>
<feature type="domain" description="EamA" evidence="7">
    <location>
        <begin position="149"/>
        <end position="279"/>
    </location>
</feature>
<comment type="caution">
    <text evidence="8">The sequence shown here is derived from an EMBL/GenBank/DDBJ whole genome shotgun (WGS) entry which is preliminary data.</text>
</comment>
<evidence type="ECO:0000256" key="6">
    <source>
        <dbReference type="SAM" id="Phobius"/>
    </source>
</evidence>
<keyword evidence="5 6" id="KW-0472">Membrane</keyword>
<comment type="similarity">
    <text evidence="2">Belongs to the EamA transporter family.</text>
</comment>
<gene>
    <name evidence="8" type="ORF">ACFQDH_21685</name>
</gene>
<evidence type="ECO:0000256" key="1">
    <source>
        <dbReference type="ARBA" id="ARBA00004141"/>
    </source>
</evidence>
<dbReference type="EMBL" id="JBHSWH010000001">
    <property type="protein sequence ID" value="MFC6707777.1"/>
    <property type="molecule type" value="Genomic_DNA"/>
</dbReference>
<feature type="transmembrane region" description="Helical" evidence="6">
    <location>
        <begin position="122"/>
        <end position="141"/>
    </location>
</feature>
<dbReference type="SUPFAM" id="SSF103481">
    <property type="entry name" value="Multidrug resistance efflux transporter EmrE"/>
    <property type="match status" value="2"/>
</dbReference>
<dbReference type="Proteomes" id="UP001596298">
    <property type="component" value="Unassembled WGS sequence"/>
</dbReference>
<accession>A0ABW2ALT9</accession>
<feature type="transmembrane region" description="Helical" evidence="6">
    <location>
        <begin position="35"/>
        <end position="51"/>
    </location>
</feature>
<dbReference type="InterPro" id="IPR037185">
    <property type="entry name" value="EmrE-like"/>
</dbReference>
<dbReference type="InterPro" id="IPR050638">
    <property type="entry name" value="AA-Vitamin_Transporters"/>
</dbReference>
<organism evidence="8 9">
    <name type="scientific">Flexivirga alba</name>
    <dbReference type="NCBI Taxonomy" id="702742"/>
    <lineage>
        <taxon>Bacteria</taxon>
        <taxon>Bacillati</taxon>
        <taxon>Actinomycetota</taxon>
        <taxon>Actinomycetes</taxon>
        <taxon>Micrococcales</taxon>
        <taxon>Dermacoccaceae</taxon>
        <taxon>Flexivirga</taxon>
    </lineage>
</organism>
<proteinExistence type="inferred from homology"/>
<comment type="subcellular location">
    <subcellularLocation>
        <location evidence="1">Membrane</location>
        <topology evidence="1">Multi-pass membrane protein</topology>
    </subcellularLocation>
</comment>
<feature type="transmembrane region" description="Helical" evidence="6">
    <location>
        <begin position="264"/>
        <end position="283"/>
    </location>
</feature>
<name>A0ABW2ALT9_9MICO</name>
<evidence type="ECO:0000256" key="5">
    <source>
        <dbReference type="ARBA" id="ARBA00023136"/>
    </source>
</evidence>
<feature type="transmembrane region" description="Helical" evidence="6">
    <location>
        <begin position="63"/>
        <end position="85"/>
    </location>
</feature>
<feature type="transmembrane region" description="Helical" evidence="6">
    <location>
        <begin position="147"/>
        <end position="165"/>
    </location>
</feature>
<evidence type="ECO:0000256" key="2">
    <source>
        <dbReference type="ARBA" id="ARBA00007362"/>
    </source>
</evidence>
<keyword evidence="3 6" id="KW-0812">Transmembrane</keyword>
<dbReference type="RefSeq" id="WP_382404439.1">
    <property type="nucleotide sequence ID" value="NZ_JBHSWH010000001.1"/>
</dbReference>
<keyword evidence="9" id="KW-1185">Reference proteome</keyword>
<keyword evidence="4 6" id="KW-1133">Transmembrane helix</keyword>
<evidence type="ECO:0000256" key="3">
    <source>
        <dbReference type="ARBA" id="ARBA00022692"/>
    </source>
</evidence>
<dbReference type="Pfam" id="PF00892">
    <property type="entry name" value="EamA"/>
    <property type="match status" value="2"/>
</dbReference>
<feature type="transmembrane region" description="Helical" evidence="6">
    <location>
        <begin position="177"/>
        <end position="196"/>
    </location>
</feature>
<evidence type="ECO:0000256" key="4">
    <source>
        <dbReference type="ARBA" id="ARBA00022989"/>
    </source>
</evidence>
<feature type="transmembrane region" description="Helical" evidence="6">
    <location>
        <begin position="208"/>
        <end position="228"/>
    </location>
</feature>
<dbReference type="InterPro" id="IPR000620">
    <property type="entry name" value="EamA_dom"/>
</dbReference>